<evidence type="ECO:0000259" key="1">
    <source>
        <dbReference type="Pfam" id="PF11774"/>
    </source>
</evidence>
<accession>A0A399G771</accession>
<protein>
    <submittedName>
        <fullName evidence="3">Lsr2 family protein</fullName>
    </submittedName>
</protein>
<organism evidence="3 4">
    <name type="scientific">Thermobifida halotolerans</name>
    <dbReference type="NCBI Taxonomy" id="483545"/>
    <lineage>
        <taxon>Bacteria</taxon>
        <taxon>Bacillati</taxon>
        <taxon>Actinomycetota</taxon>
        <taxon>Actinomycetes</taxon>
        <taxon>Streptosporangiales</taxon>
        <taxon>Nocardiopsidaceae</taxon>
        <taxon>Thermobifida</taxon>
    </lineage>
</organism>
<dbReference type="InterPro" id="IPR024412">
    <property type="entry name" value="Lsr2_dim_dom"/>
</dbReference>
<feature type="domain" description="Lsr2 DNA-binding" evidence="2">
    <location>
        <begin position="70"/>
        <end position="103"/>
    </location>
</feature>
<evidence type="ECO:0000313" key="3">
    <source>
        <dbReference type="EMBL" id="UOE21564.1"/>
    </source>
</evidence>
<feature type="domain" description="Lsr2 dimerization" evidence="1">
    <location>
        <begin position="1"/>
        <end position="57"/>
    </location>
</feature>
<keyword evidence="4" id="KW-1185">Reference proteome</keyword>
<proteinExistence type="predicted"/>
<dbReference type="InterPro" id="IPR042261">
    <property type="entry name" value="Lsr2-like_dimerization"/>
</dbReference>
<dbReference type="InterPro" id="IPR036625">
    <property type="entry name" value="E3-bd_dom_sf"/>
</dbReference>
<dbReference type="AlphaFoldDB" id="A0A399G771"/>
<evidence type="ECO:0000259" key="2">
    <source>
        <dbReference type="Pfam" id="PF23359"/>
    </source>
</evidence>
<name>A0A399G771_9ACTN</name>
<evidence type="ECO:0000313" key="4">
    <source>
        <dbReference type="Proteomes" id="UP000265719"/>
    </source>
</evidence>
<sequence>MVRKTVVELVDDLDGSRADETVEFGIDGSVYQIDLSADHAEDLRSVFEAYVRAGRKVTDRSRRRTRARSERTDTRAVREWARSRGIQVSERGRIPQHVLDAYHGRQTG</sequence>
<gene>
    <name evidence="3" type="ORF">NI17_010955</name>
</gene>
<dbReference type="Pfam" id="PF23359">
    <property type="entry name" value="Lsr2_DNA-bd"/>
    <property type="match status" value="1"/>
</dbReference>
<dbReference type="OrthoDB" id="4113332at2"/>
<dbReference type="KEGG" id="thao:NI17_010955"/>
<dbReference type="Pfam" id="PF11774">
    <property type="entry name" value="Lsr2"/>
    <property type="match status" value="1"/>
</dbReference>
<dbReference type="Proteomes" id="UP000265719">
    <property type="component" value="Chromosome"/>
</dbReference>
<reference evidence="3" key="1">
    <citation type="submission" date="2020-10" db="EMBL/GenBank/DDBJ databases">
        <title>De novo genome project of the cellulose decomposer Thermobifida halotolerans type strain.</title>
        <authorList>
            <person name="Nagy I."/>
            <person name="Horvath B."/>
            <person name="Kukolya J."/>
            <person name="Nagy I."/>
            <person name="Orsini M."/>
        </authorList>
    </citation>
    <scope>NUCLEOTIDE SEQUENCE</scope>
    <source>
        <strain evidence="3">DSM 44931</strain>
    </source>
</reference>
<dbReference type="Gene3D" id="3.30.60.230">
    <property type="entry name" value="Lsr2, dimerization domain"/>
    <property type="match status" value="1"/>
</dbReference>
<dbReference type="InterPro" id="IPR055370">
    <property type="entry name" value="Lsr2_DNA-bd"/>
</dbReference>
<dbReference type="EMBL" id="CP063196">
    <property type="protein sequence ID" value="UOE21564.1"/>
    <property type="molecule type" value="Genomic_DNA"/>
</dbReference>
<dbReference type="Gene3D" id="4.10.320.10">
    <property type="entry name" value="E3-binding domain"/>
    <property type="match status" value="1"/>
</dbReference>
<dbReference type="RefSeq" id="WP_068690878.1">
    <property type="nucleotide sequence ID" value="NZ_CP063196.1"/>
</dbReference>
<dbReference type="GO" id="GO:0016746">
    <property type="term" value="F:acyltransferase activity"/>
    <property type="evidence" value="ECO:0007669"/>
    <property type="project" value="InterPro"/>
</dbReference>
<dbReference type="GO" id="GO:0003677">
    <property type="term" value="F:DNA binding"/>
    <property type="evidence" value="ECO:0007669"/>
    <property type="project" value="InterPro"/>
</dbReference>